<evidence type="ECO:0000256" key="12">
    <source>
        <dbReference type="SAM" id="MobiDB-lite"/>
    </source>
</evidence>
<keyword evidence="3" id="KW-0747">Spliceosome</keyword>
<dbReference type="OrthoDB" id="1410009at2759"/>
<dbReference type="GO" id="GO:0006355">
    <property type="term" value="P:regulation of DNA-templated transcription"/>
    <property type="evidence" value="ECO:0007669"/>
    <property type="project" value="UniProtKB-ARBA"/>
</dbReference>
<keyword evidence="2" id="KW-0507">mRNA processing</keyword>
<dbReference type="VEuPathDB" id="FungiDB:BDEG_26569"/>
<evidence type="ECO:0000256" key="10">
    <source>
        <dbReference type="ARBA" id="ARBA00023242"/>
    </source>
</evidence>
<sequence>MRILIKGGVWKNTEDEILKAAVMKYGKNQWARISSLLTRKTPKQCKARWFDWLDPSIKKTEWSKEEDEKLLHLAKLMPTQWRTIAPIVGRTPAQCLERYHKLLDEAEAGDEEGGPNSDDVRKLRPGEIDPEPETKPARPDPVDMDEDEKEMLSEARARLANTQGKKAKRKAREKQLEEARRLTALQKRRELKAAGIETKVFKKLNGMNYNADIPFYKPQPAGFWDINDEIAREKVEKTNLTNELLSKLEGKRRMEIEEVERKKDFKRQKTKKEQGEYVPPQALRALKALEMTPRGKLFLPAPQVSEIELEEIVKMGVAGENVRAIVQSGEDGSSSLLSDYSTFRAPTPLRTPRAAAGSQDSLMLQARNLRAMTESQTPLLGGTVDLEGNVDFSGATPKRSILATPNPLAANLTPRHNQEGGAAGQSDAYSVGGTPRSNATVGGLFGHTPLRDQMGINTPRSEFSGMGGGETPQAFRQQQEMLRKQLSEHFASLPKPKNDFEIVVSDSDSDDVDFNTADASGMDMEEDTEDVLNRAMEQRKQDADIKRQLRSMVVQRDLPRPVVSLRLLEQLYSENDGIVEPDSCDDLIRQEKALLLQRDITLYPSQNQPPLQKSGVLPKFEKISLDLLTKANKLVQEEIEMIRQSLESKHVSDSHPDTATGYPNPDEFAAIHDSLSSLSVYDPSKSTYVNSSSLSSSDHRTLLKAQLDAYRETMKQHAIKAQKLEKRLGVTLGGYMSRSKVLQKDLSNVFTSLESSLLSLQGFRAVQALEGQAFDARVYRSRKELEKLAMMEQDLQDAYRFKTQHRDELLSTMQSA</sequence>
<proteinExistence type="inferred from homology"/>
<dbReference type="InterPro" id="IPR001005">
    <property type="entry name" value="SANT/Myb"/>
</dbReference>
<evidence type="ECO:0000256" key="4">
    <source>
        <dbReference type="ARBA" id="ARBA00022737"/>
    </source>
</evidence>
<dbReference type="InterPro" id="IPR009057">
    <property type="entry name" value="Homeodomain-like_sf"/>
</dbReference>
<keyword evidence="4" id="KW-0677">Repeat</keyword>
<dbReference type="PROSITE" id="PS50090">
    <property type="entry name" value="MYB_LIKE"/>
    <property type="match status" value="2"/>
</dbReference>
<dbReference type="STRING" id="403673.A0A177WTE6"/>
<feature type="domain" description="Myb-like" evidence="13">
    <location>
        <begin position="54"/>
        <end position="103"/>
    </location>
</feature>
<evidence type="ECO:0000256" key="1">
    <source>
        <dbReference type="ARBA" id="ARBA00010506"/>
    </source>
</evidence>
<keyword evidence="6" id="KW-0175">Coiled coil</keyword>
<dbReference type="Proteomes" id="UP000077115">
    <property type="component" value="Unassembled WGS sequence"/>
</dbReference>
<keyword evidence="10" id="KW-0539">Nucleus</keyword>
<dbReference type="GO" id="GO:0000398">
    <property type="term" value="P:mRNA splicing, via spliceosome"/>
    <property type="evidence" value="ECO:0007669"/>
    <property type="project" value="InterPro"/>
</dbReference>
<dbReference type="InterPro" id="IPR017930">
    <property type="entry name" value="Myb_dom"/>
</dbReference>
<evidence type="ECO:0000256" key="9">
    <source>
        <dbReference type="ARBA" id="ARBA00023204"/>
    </source>
</evidence>
<accession>A0A177WTE6</accession>
<dbReference type="InterPro" id="IPR047242">
    <property type="entry name" value="CDC5L/Cef1"/>
</dbReference>
<feature type="compositionally biased region" description="Basic and acidic residues" evidence="12">
    <location>
        <begin position="646"/>
        <end position="656"/>
    </location>
</feature>
<reference evidence="15 16" key="1">
    <citation type="submission" date="2006-10" db="EMBL/GenBank/DDBJ databases">
        <title>The Genome Sequence of Batrachochytrium dendrobatidis JEL423.</title>
        <authorList>
            <consortium name="The Broad Institute Genome Sequencing Platform"/>
            <person name="Birren B."/>
            <person name="Lander E."/>
            <person name="Galagan J."/>
            <person name="Cuomo C."/>
            <person name="Devon K."/>
            <person name="Jaffe D."/>
            <person name="Butler J."/>
            <person name="Alvarez P."/>
            <person name="Gnerre S."/>
            <person name="Grabherr M."/>
            <person name="Kleber M."/>
            <person name="Mauceli E."/>
            <person name="Brockman W."/>
            <person name="Young S."/>
            <person name="LaButti K."/>
            <person name="Sykes S."/>
            <person name="DeCaprio D."/>
            <person name="Crawford M."/>
            <person name="Koehrsen M."/>
            <person name="Engels R."/>
            <person name="Montgomery P."/>
            <person name="Pearson M."/>
            <person name="Howarth C."/>
            <person name="Larson L."/>
            <person name="White J."/>
            <person name="O'Leary S."/>
            <person name="Kodira C."/>
            <person name="Zeng Q."/>
            <person name="Yandava C."/>
            <person name="Alvarado L."/>
            <person name="Longcore J."/>
            <person name="James T."/>
        </authorList>
    </citation>
    <scope>NUCLEOTIDE SEQUENCE [LARGE SCALE GENOMIC DNA]</scope>
    <source>
        <strain evidence="15 16">JEL423</strain>
    </source>
</reference>
<evidence type="ECO:0000256" key="5">
    <source>
        <dbReference type="ARBA" id="ARBA00022763"/>
    </source>
</evidence>
<feature type="compositionally biased region" description="Basic and acidic residues" evidence="12">
    <location>
        <begin position="118"/>
        <end position="141"/>
    </location>
</feature>
<dbReference type="GO" id="GO:0003677">
    <property type="term" value="F:DNA binding"/>
    <property type="evidence" value="ECO:0007669"/>
    <property type="project" value="UniProtKB-KW"/>
</dbReference>
<feature type="region of interest" description="Disordered" evidence="12">
    <location>
        <begin position="106"/>
        <end position="151"/>
    </location>
</feature>
<dbReference type="FunFam" id="1.10.10.60:FF:000091">
    <property type="entry name" value="CDC5 cell division cycle 5-like"/>
    <property type="match status" value="1"/>
</dbReference>
<protein>
    <recommendedName>
        <fullName evidence="17">Pre-mRNA-splicing factor CEF1</fullName>
    </recommendedName>
</protein>
<dbReference type="EMBL" id="DS022309">
    <property type="protein sequence ID" value="OAJ43192.1"/>
    <property type="molecule type" value="Genomic_DNA"/>
</dbReference>
<keyword evidence="5" id="KW-0227">DNA damage</keyword>
<keyword evidence="7" id="KW-0238">DNA-binding</keyword>
<evidence type="ECO:0000259" key="13">
    <source>
        <dbReference type="PROSITE" id="PS50090"/>
    </source>
</evidence>
<evidence type="ECO:0000313" key="15">
    <source>
        <dbReference type="EMBL" id="OAJ43192.1"/>
    </source>
</evidence>
<dbReference type="SMART" id="SM00717">
    <property type="entry name" value="SANT"/>
    <property type="match status" value="2"/>
</dbReference>
<evidence type="ECO:0000256" key="8">
    <source>
        <dbReference type="ARBA" id="ARBA00023187"/>
    </source>
</evidence>
<dbReference type="AlphaFoldDB" id="A0A177WTE6"/>
<dbReference type="PROSITE" id="PS51294">
    <property type="entry name" value="HTH_MYB"/>
    <property type="match status" value="2"/>
</dbReference>
<dbReference type="GO" id="GO:0000974">
    <property type="term" value="C:Prp19 complex"/>
    <property type="evidence" value="ECO:0007669"/>
    <property type="project" value="InterPro"/>
</dbReference>
<dbReference type="Gene3D" id="1.10.10.60">
    <property type="entry name" value="Homeodomain-like"/>
    <property type="match status" value="2"/>
</dbReference>
<reference evidence="15 16" key="2">
    <citation type="submission" date="2016-05" db="EMBL/GenBank/DDBJ databases">
        <title>Lineage-specific infection strategies underlie the spectrum of fungal disease in amphibians.</title>
        <authorList>
            <person name="Cuomo C.A."/>
            <person name="Farrer R.A."/>
            <person name="James T."/>
            <person name="Longcore J."/>
            <person name="Birren B."/>
        </authorList>
    </citation>
    <scope>NUCLEOTIDE SEQUENCE [LARGE SCALE GENOMIC DNA]</scope>
    <source>
        <strain evidence="15 16">JEL423</strain>
    </source>
</reference>
<dbReference type="PANTHER" id="PTHR45885">
    <property type="entry name" value="CELL DIVISION CYCLE 5-LIKE PROTEIN"/>
    <property type="match status" value="1"/>
</dbReference>
<evidence type="ECO:0000259" key="14">
    <source>
        <dbReference type="PROSITE" id="PS51294"/>
    </source>
</evidence>
<dbReference type="PANTHER" id="PTHR45885:SF1">
    <property type="entry name" value="CELL DIVISION CYCLE 5-LIKE PROTEIN"/>
    <property type="match status" value="1"/>
</dbReference>
<keyword evidence="11" id="KW-0131">Cell cycle</keyword>
<keyword evidence="8" id="KW-0508">mRNA splicing</keyword>
<feature type="domain" description="Myb-like" evidence="13">
    <location>
        <begin position="2"/>
        <end position="53"/>
    </location>
</feature>
<dbReference type="SUPFAM" id="SSF46689">
    <property type="entry name" value="Homeodomain-like"/>
    <property type="match status" value="1"/>
</dbReference>
<evidence type="ECO:0008006" key="17">
    <source>
        <dbReference type="Google" id="ProtNLM"/>
    </source>
</evidence>
<dbReference type="CDD" id="cd00167">
    <property type="entry name" value="SANT"/>
    <property type="match status" value="1"/>
</dbReference>
<dbReference type="GO" id="GO:0005681">
    <property type="term" value="C:spliceosomal complex"/>
    <property type="evidence" value="ECO:0007669"/>
    <property type="project" value="UniProtKB-KW"/>
</dbReference>
<dbReference type="Pfam" id="PF11831">
    <property type="entry name" value="Myb_Cef"/>
    <property type="match status" value="1"/>
</dbReference>
<evidence type="ECO:0000313" key="16">
    <source>
        <dbReference type="Proteomes" id="UP000077115"/>
    </source>
</evidence>
<organism evidence="15 16">
    <name type="scientific">Batrachochytrium dendrobatidis (strain JEL423)</name>
    <dbReference type="NCBI Taxonomy" id="403673"/>
    <lineage>
        <taxon>Eukaryota</taxon>
        <taxon>Fungi</taxon>
        <taxon>Fungi incertae sedis</taxon>
        <taxon>Chytridiomycota</taxon>
        <taxon>Chytridiomycota incertae sedis</taxon>
        <taxon>Chytridiomycetes</taxon>
        <taxon>Rhizophydiales</taxon>
        <taxon>Rhizophydiales incertae sedis</taxon>
        <taxon>Batrachochytrium</taxon>
    </lineage>
</organism>
<dbReference type="FunFam" id="1.10.10.60:FF:000021">
    <property type="entry name" value="CDC5 cell division cycle 5-like"/>
    <property type="match status" value="1"/>
</dbReference>
<gene>
    <name evidence="15" type="ORF">BDEG_26569</name>
</gene>
<comment type="similarity">
    <text evidence="1">Belongs to the CEF1 family.</text>
</comment>
<keyword evidence="9" id="KW-0234">DNA repair</keyword>
<evidence type="ECO:0000256" key="11">
    <source>
        <dbReference type="ARBA" id="ARBA00023306"/>
    </source>
</evidence>
<evidence type="ECO:0000256" key="3">
    <source>
        <dbReference type="ARBA" id="ARBA00022728"/>
    </source>
</evidence>
<feature type="region of interest" description="Disordered" evidence="12">
    <location>
        <begin position="646"/>
        <end position="666"/>
    </location>
</feature>
<dbReference type="InterPro" id="IPR021786">
    <property type="entry name" value="Cdc5p/Cef1_C"/>
</dbReference>
<dbReference type="GO" id="GO:0006281">
    <property type="term" value="P:DNA repair"/>
    <property type="evidence" value="ECO:0007669"/>
    <property type="project" value="UniProtKB-KW"/>
</dbReference>
<dbReference type="Pfam" id="PF13921">
    <property type="entry name" value="Myb_DNA-bind_6"/>
    <property type="match status" value="1"/>
</dbReference>
<evidence type="ECO:0000256" key="2">
    <source>
        <dbReference type="ARBA" id="ARBA00022664"/>
    </source>
</evidence>
<evidence type="ECO:0000256" key="6">
    <source>
        <dbReference type="ARBA" id="ARBA00023054"/>
    </source>
</evidence>
<dbReference type="InterPro" id="IPR047240">
    <property type="entry name" value="SANT_CDC5L_II"/>
</dbReference>
<feature type="domain" description="HTH myb-type" evidence="14">
    <location>
        <begin position="1"/>
        <end position="57"/>
    </location>
</feature>
<feature type="region of interest" description="Disordered" evidence="12">
    <location>
        <begin position="414"/>
        <end position="435"/>
    </location>
</feature>
<feature type="domain" description="HTH myb-type" evidence="14">
    <location>
        <begin position="58"/>
        <end position="107"/>
    </location>
</feature>
<dbReference type="eggNOG" id="KOG0050">
    <property type="taxonomic scope" value="Eukaryota"/>
</dbReference>
<name>A0A177WTE6_BATDL</name>
<evidence type="ECO:0000256" key="7">
    <source>
        <dbReference type="ARBA" id="ARBA00023125"/>
    </source>
</evidence>
<dbReference type="CDD" id="cd11659">
    <property type="entry name" value="SANT_CDC5_II"/>
    <property type="match status" value="1"/>
</dbReference>